<proteinExistence type="predicted"/>
<keyword evidence="1" id="KW-1133">Transmembrane helix</keyword>
<keyword evidence="1" id="KW-0472">Membrane</keyword>
<protein>
    <recommendedName>
        <fullName evidence="4">4-hydroxybenzoate polyprenyltransferase</fullName>
    </recommendedName>
</protein>
<dbReference type="AlphaFoldDB" id="A0A543HSB9"/>
<organism evidence="2 3">
    <name type="scientific">Klugiella xanthotipulae</name>
    <dbReference type="NCBI Taxonomy" id="244735"/>
    <lineage>
        <taxon>Bacteria</taxon>
        <taxon>Bacillati</taxon>
        <taxon>Actinomycetota</taxon>
        <taxon>Actinomycetes</taxon>
        <taxon>Micrococcales</taxon>
        <taxon>Microbacteriaceae</taxon>
        <taxon>Klugiella</taxon>
    </lineage>
</organism>
<keyword evidence="1" id="KW-0812">Transmembrane</keyword>
<comment type="caution">
    <text evidence="2">The sequence shown here is derived from an EMBL/GenBank/DDBJ whole genome shotgun (WGS) entry which is preliminary data.</text>
</comment>
<dbReference type="EMBL" id="VFPN01000003">
    <property type="protein sequence ID" value="TQM61241.1"/>
    <property type="molecule type" value="Genomic_DNA"/>
</dbReference>
<evidence type="ECO:0000313" key="3">
    <source>
        <dbReference type="Proteomes" id="UP000318331"/>
    </source>
</evidence>
<dbReference type="RefSeq" id="WP_141918386.1">
    <property type="nucleotide sequence ID" value="NZ_BAAAYS010000004.1"/>
</dbReference>
<gene>
    <name evidence="2" type="ORF">FB466_2182</name>
</gene>
<name>A0A543HSB9_9MICO</name>
<feature type="transmembrane region" description="Helical" evidence="1">
    <location>
        <begin position="24"/>
        <end position="45"/>
    </location>
</feature>
<evidence type="ECO:0000313" key="2">
    <source>
        <dbReference type="EMBL" id="TQM61241.1"/>
    </source>
</evidence>
<dbReference type="Proteomes" id="UP000318331">
    <property type="component" value="Unassembled WGS sequence"/>
</dbReference>
<keyword evidence="3" id="KW-1185">Reference proteome</keyword>
<sequence length="68" mass="7365">MSFLTILSAAEGGAHVTNELIMPSILFGAVALVAFAALAIVTWTFRDVANRHADKAEAFRREHADSQH</sequence>
<reference evidence="2 3" key="1">
    <citation type="submission" date="2019-06" db="EMBL/GenBank/DDBJ databases">
        <title>Sequencing the genomes of 1000 actinobacteria strains.</title>
        <authorList>
            <person name="Klenk H.-P."/>
        </authorList>
    </citation>
    <scope>NUCLEOTIDE SEQUENCE [LARGE SCALE GENOMIC DNA]</scope>
    <source>
        <strain evidence="2 3">DSM 18031</strain>
    </source>
</reference>
<accession>A0A543HSB9</accession>
<evidence type="ECO:0008006" key="4">
    <source>
        <dbReference type="Google" id="ProtNLM"/>
    </source>
</evidence>
<evidence type="ECO:0000256" key="1">
    <source>
        <dbReference type="SAM" id="Phobius"/>
    </source>
</evidence>